<dbReference type="EMBL" id="VSSQ01011873">
    <property type="protein sequence ID" value="MPM47908.1"/>
    <property type="molecule type" value="Genomic_DNA"/>
</dbReference>
<evidence type="ECO:0000313" key="1">
    <source>
        <dbReference type="EMBL" id="MPM47908.1"/>
    </source>
</evidence>
<sequence length="97" mass="10548">MKSVCIVVAVPCEKACFVAPDIGKDSVSVIFELVQPIIAFGDLVYKFGKLHIGHAKRIFYAFVLCSLTDFLHRAAGSDACLVFGNVLRGTRIGVLLF</sequence>
<organism evidence="1">
    <name type="scientific">bioreactor metagenome</name>
    <dbReference type="NCBI Taxonomy" id="1076179"/>
    <lineage>
        <taxon>unclassified sequences</taxon>
        <taxon>metagenomes</taxon>
        <taxon>ecological metagenomes</taxon>
    </lineage>
</organism>
<accession>A0A645A5D7</accession>
<gene>
    <name evidence="1" type="ORF">SDC9_94629</name>
</gene>
<comment type="caution">
    <text evidence="1">The sequence shown here is derived from an EMBL/GenBank/DDBJ whole genome shotgun (WGS) entry which is preliminary data.</text>
</comment>
<proteinExistence type="predicted"/>
<reference evidence="1" key="1">
    <citation type="submission" date="2019-08" db="EMBL/GenBank/DDBJ databases">
        <authorList>
            <person name="Kucharzyk K."/>
            <person name="Murdoch R.W."/>
            <person name="Higgins S."/>
            <person name="Loffler F."/>
        </authorList>
    </citation>
    <scope>NUCLEOTIDE SEQUENCE</scope>
</reference>
<dbReference type="AlphaFoldDB" id="A0A645A5D7"/>
<protein>
    <submittedName>
        <fullName evidence="1">Uncharacterized protein</fullName>
    </submittedName>
</protein>
<name>A0A645A5D7_9ZZZZ</name>